<dbReference type="SUPFAM" id="SSF103481">
    <property type="entry name" value="Multidrug resistance efflux transporter EmrE"/>
    <property type="match status" value="2"/>
</dbReference>
<reference evidence="9 11" key="2">
    <citation type="submission" date="2024-10" db="EMBL/GenBank/DDBJ databases">
        <authorList>
            <person name="Ryan C."/>
        </authorList>
    </citation>
    <scope>NUCLEOTIDE SEQUENCE [LARGE SCALE GENOMIC DNA]</scope>
</reference>
<proteinExistence type="inferred from homology"/>
<dbReference type="InterPro" id="IPR030184">
    <property type="entry name" value="WAT1-related"/>
</dbReference>
<evidence type="ECO:0000313" key="9">
    <source>
        <dbReference type="EMBL" id="CAL5065828.1"/>
    </source>
</evidence>
<dbReference type="GO" id="GO:0016020">
    <property type="term" value="C:membrane"/>
    <property type="evidence" value="ECO:0007669"/>
    <property type="project" value="UniProtKB-SubCell"/>
</dbReference>
<dbReference type="AlphaFoldDB" id="A0ABC9EYL5"/>
<feature type="transmembrane region" description="Helical" evidence="6">
    <location>
        <begin position="16"/>
        <end position="37"/>
    </location>
</feature>
<evidence type="ECO:0000256" key="7">
    <source>
        <dbReference type="SAM" id="MobiDB-lite"/>
    </source>
</evidence>
<feature type="transmembrane region" description="Helical" evidence="6">
    <location>
        <begin position="310"/>
        <end position="329"/>
    </location>
</feature>
<comment type="similarity">
    <text evidence="2 6">Belongs to the drug/metabolite transporter (DMT) superfamily. Plant drug/metabolite exporter (P-DME) (TC 2.A.7.4) family.</text>
</comment>
<feature type="compositionally biased region" description="Basic and acidic residues" evidence="7">
    <location>
        <begin position="349"/>
        <end position="370"/>
    </location>
</feature>
<comment type="subcellular location">
    <subcellularLocation>
        <location evidence="1 6">Membrane</location>
        <topology evidence="1 6">Multi-pass membrane protein</topology>
    </subcellularLocation>
</comment>
<evidence type="ECO:0000313" key="11">
    <source>
        <dbReference type="Proteomes" id="UP001497457"/>
    </source>
</evidence>
<dbReference type="EMBL" id="OZ075115">
    <property type="protein sequence ID" value="CAL5065828.1"/>
    <property type="molecule type" value="Genomic_DNA"/>
</dbReference>
<feature type="domain" description="EamA" evidence="8">
    <location>
        <begin position="15"/>
        <end position="156"/>
    </location>
</feature>
<keyword evidence="4 6" id="KW-1133">Transmembrane helix</keyword>
<evidence type="ECO:0000313" key="10">
    <source>
        <dbReference type="EMBL" id="CAL5075829.1"/>
    </source>
</evidence>
<dbReference type="PANTHER" id="PTHR31218">
    <property type="entry name" value="WAT1-RELATED PROTEIN"/>
    <property type="match status" value="1"/>
</dbReference>
<dbReference type="Proteomes" id="UP001497457">
    <property type="component" value="Chromosome 5rd"/>
</dbReference>
<organism evidence="9 11">
    <name type="scientific">Urochloa decumbens</name>
    <dbReference type="NCBI Taxonomy" id="240449"/>
    <lineage>
        <taxon>Eukaryota</taxon>
        <taxon>Viridiplantae</taxon>
        <taxon>Streptophyta</taxon>
        <taxon>Embryophyta</taxon>
        <taxon>Tracheophyta</taxon>
        <taxon>Spermatophyta</taxon>
        <taxon>Magnoliopsida</taxon>
        <taxon>Liliopsida</taxon>
        <taxon>Poales</taxon>
        <taxon>Poaceae</taxon>
        <taxon>PACMAD clade</taxon>
        <taxon>Panicoideae</taxon>
        <taxon>Panicodae</taxon>
        <taxon>Paniceae</taxon>
        <taxon>Melinidinae</taxon>
        <taxon>Urochloa</taxon>
    </lineage>
</organism>
<feature type="transmembrane region" description="Helical" evidence="6">
    <location>
        <begin position="251"/>
        <end position="272"/>
    </location>
</feature>
<dbReference type="EMBL" id="OZ075116">
    <property type="protein sequence ID" value="CAL5075829.1"/>
    <property type="molecule type" value="Genomic_DNA"/>
</dbReference>
<gene>
    <name evidence="9" type="ORF">URODEC1_LOCUS100132</name>
    <name evidence="10" type="ORF">URODEC1_LOCUS105850</name>
</gene>
<evidence type="ECO:0000259" key="8">
    <source>
        <dbReference type="Pfam" id="PF00892"/>
    </source>
</evidence>
<evidence type="ECO:0000256" key="3">
    <source>
        <dbReference type="ARBA" id="ARBA00022692"/>
    </source>
</evidence>
<name>A0ABC9EYL5_9POAL</name>
<dbReference type="InterPro" id="IPR000620">
    <property type="entry name" value="EamA_dom"/>
</dbReference>
<accession>A0ABC9EYL5</accession>
<feature type="transmembrane region" description="Helical" evidence="6">
    <location>
        <begin position="219"/>
        <end position="239"/>
    </location>
</feature>
<evidence type="ECO:0000256" key="2">
    <source>
        <dbReference type="ARBA" id="ARBA00007635"/>
    </source>
</evidence>
<dbReference type="InterPro" id="IPR037185">
    <property type="entry name" value="EmrE-like"/>
</dbReference>
<dbReference type="Proteomes" id="UP001497457">
    <property type="component" value="Chromosome 6rd"/>
</dbReference>
<feature type="domain" description="EamA" evidence="8">
    <location>
        <begin position="189"/>
        <end position="327"/>
    </location>
</feature>
<evidence type="ECO:0000256" key="6">
    <source>
        <dbReference type="RuleBase" id="RU363077"/>
    </source>
</evidence>
<keyword evidence="11" id="KW-1185">Reference proteome</keyword>
<feature type="transmembrane region" description="Helical" evidence="6">
    <location>
        <begin position="284"/>
        <end position="304"/>
    </location>
</feature>
<reference evidence="11" key="1">
    <citation type="submission" date="2024-06" db="EMBL/GenBank/DDBJ databases">
        <authorList>
            <person name="Ryan C."/>
        </authorList>
    </citation>
    <scope>NUCLEOTIDE SEQUENCE [LARGE SCALE GENOMIC DNA]</scope>
</reference>
<evidence type="ECO:0000256" key="4">
    <source>
        <dbReference type="ARBA" id="ARBA00022989"/>
    </source>
</evidence>
<feature type="region of interest" description="Disordered" evidence="7">
    <location>
        <begin position="345"/>
        <end position="380"/>
    </location>
</feature>
<dbReference type="Pfam" id="PF00892">
    <property type="entry name" value="EamA"/>
    <property type="match status" value="2"/>
</dbReference>
<feature type="transmembrane region" description="Helical" evidence="6">
    <location>
        <begin position="77"/>
        <end position="100"/>
    </location>
</feature>
<evidence type="ECO:0000256" key="5">
    <source>
        <dbReference type="ARBA" id="ARBA00023136"/>
    </source>
</evidence>
<evidence type="ECO:0000256" key="1">
    <source>
        <dbReference type="ARBA" id="ARBA00004141"/>
    </source>
</evidence>
<feature type="transmembrane region" description="Helical" evidence="6">
    <location>
        <begin position="186"/>
        <end position="207"/>
    </location>
</feature>
<keyword evidence="5 6" id="KW-0472">Membrane</keyword>
<feature type="transmembrane region" description="Helical" evidence="6">
    <location>
        <begin position="138"/>
        <end position="159"/>
    </location>
</feature>
<protein>
    <recommendedName>
        <fullName evidence="6">WAT1-related protein</fullName>
    </recommendedName>
</protein>
<sequence>MFPHKNMYEMDSKKPYIVAIIIQVIYTGMFVVLKAAFNQGFNTFIFTFYCQAAATALLLPIAFFRERKNMRSMSFGLLLKLFLCALIGNTCAINLLNLALRFTSATVQSAISNSKPVTIFSLALMLRMEVVNLKSAYGMAKVTGVALCLGGVFLIAFFAGPSLSPVNHHHAIQSGHTSSVPAGHAIWIKGTFLKLLGDMIWSLWITLQAALLKEYPNKMLVTVTQSVFSTAQLFVVAAVAERDISRWKLGLDIRLLAVLYTGFVVAGVCNYLQVWCMEMKGPVFLAMWFPLCFVLTIFCSSFFLGEIVHLGSILGGIVLIGGLYSVLWAKSKETMIESCSEVNPIESAQDEKGQKKPDVHQEDGRGKNEEEAPAYTVEQV</sequence>
<feature type="transmembrane region" description="Helical" evidence="6">
    <location>
        <begin position="43"/>
        <end position="65"/>
    </location>
</feature>
<keyword evidence="3 6" id="KW-0812">Transmembrane</keyword>